<comment type="subcellular location">
    <subcellularLocation>
        <location evidence="5">Cytoplasm</location>
    </subcellularLocation>
    <subcellularLocation>
        <location evidence="1">Membrane</location>
    </subcellularLocation>
</comment>
<evidence type="ECO:0000256" key="2">
    <source>
        <dbReference type="ARBA" id="ARBA00022679"/>
    </source>
</evidence>
<dbReference type="RefSeq" id="WP_092825246.1">
    <property type="nucleotide sequence ID" value="NZ_FOGS01000002.1"/>
</dbReference>
<proteinExistence type="inferred from homology"/>
<dbReference type="GO" id="GO:0008690">
    <property type="term" value="F:3-deoxy-manno-octulosonate cytidylyltransferase activity"/>
    <property type="evidence" value="ECO:0007669"/>
    <property type="project" value="UniProtKB-UniRule"/>
</dbReference>
<dbReference type="SUPFAM" id="SSF53448">
    <property type="entry name" value="Nucleotide-diphospho-sugar transferases"/>
    <property type="match status" value="1"/>
</dbReference>
<evidence type="ECO:0000256" key="3">
    <source>
        <dbReference type="ARBA" id="ARBA00022695"/>
    </source>
</evidence>
<dbReference type="GO" id="GO:0005829">
    <property type="term" value="C:cytosol"/>
    <property type="evidence" value="ECO:0007669"/>
    <property type="project" value="TreeGrafter"/>
</dbReference>
<dbReference type="FunFam" id="3.90.550.10:FF:000011">
    <property type="entry name" value="3-deoxy-manno-octulosonate cytidylyltransferase"/>
    <property type="match status" value="1"/>
</dbReference>
<dbReference type="Proteomes" id="UP000198505">
    <property type="component" value="Unassembled WGS sequence"/>
</dbReference>
<dbReference type="UniPathway" id="UPA00358">
    <property type="reaction ID" value="UER00476"/>
</dbReference>
<dbReference type="NCBIfam" id="NF003952">
    <property type="entry name" value="PRK05450.1-5"/>
    <property type="match status" value="1"/>
</dbReference>
<evidence type="ECO:0000256" key="5">
    <source>
        <dbReference type="HAMAP-Rule" id="MF_00057"/>
    </source>
</evidence>
<dbReference type="HAMAP" id="MF_00057">
    <property type="entry name" value="KdsB"/>
    <property type="match status" value="1"/>
</dbReference>
<dbReference type="NCBIfam" id="NF009905">
    <property type="entry name" value="PRK13368.1"/>
    <property type="match status" value="1"/>
</dbReference>
<keyword evidence="7" id="KW-1185">Reference proteome</keyword>
<keyword evidence="2 5" id="KW-0808">Transferase</keyword>
<dbReference type="InterPro" id="IPR029044">
    <property type="entry name" value="Nucleotide-diphossugar_trans"/>
</dbReference>
<dbReference type="CDD" id="cd02517">
    <property type="entry name" value="CMP-KDO-Synthetase"/>
    <property type="match status" value="1"/>
</dbReference>
<dbReference type="PANTHER" id="PTHR42866:SF2">
    <property type="entry name" value="3-DEOXY-MANNO-OCTULOSONATE CYTIDYLYLTRANSFERASE, MITOCHONDRIAL"/>
    <property type="match status" value="1"/>
</dbReference>
<dbReference type="EMBL" id="FOGS01000002">
    <property type="protein sequence ID" value="SER63834.1"/>
    <property type="molecule type" value="Genomic_DNA"/>
</dbReference>
<comment type="function">
    <text evidence="5">Activates KDO (a required 8-carbon sugar) for incorporation into bacterial lipopolysaccharide in Gram-negative bacteria.</text>
</comment>
<dbReference type="GO" id="GO:0033468">
    <property type="term" value="P:CMP-keto-3-deoxy-D-manno-octulosonic acid biosynthetic process"/>
    <property type="evidence" value="ECO:0007669"/>
    <property type="project" value="UniProtKB-UniRule"/>
</dbReference>
<keyword evidence="4 5" id="KW-0448">Lipopolysaccharide biosynthesis</keyword>
<evidence type="ECO:0000313" key="6">
    <source>
        <dbReference type="EMBL" id="SER63834.1"/>
    </source>
</evidence>
<keyword evidence="3 5" id="KW-0548">Nucleotidyltransferase</keyword>
<sequence>MALSFTVVIPARYGSSRLPGKPLLDIAGEPMIAHVWRRACQSRASRVVVATDDARIKAAMAPYGAEVVMTREDHASGTDRLAEVADQLALDESALVVNVQGDEPLIPPALINQVAERLADDDQASIATLAEPITDIDSLFNPNVVKVVRSFQGRALYFSRAPIPWDREQFSQPPAVLGTDAWLRHIGLYAYRVSFLHAYCDWPASSLEQLEQLEQLRALQYGNTIQVALACDVNPAGVDTAEDLARVRALLAPTQQKE</sequence>
<accession>A0A1H9QTQ0</accession>
<gene>
    <name evidence="5" type="primary">kdsB</name>
    <name evidence="6" type="ORF">SAMN04487958_10286</name>
</gene>
<dbReference type="GO" id="GO:0016020">
    <property type="term" value="C:membrane"/>
    <property type="evidence" value="ECO:0007669"/>
    <property type="project" value="UniProtKB-SubCell"/>
</dbReference>
<dbReference type="Gene3D" id="3.90.550.10">
    <property type="entry name" value="Spore Coat Polysaccharide Biosynthesis Protein SpsA, Chain A"/>
    <property type="match status" value="1"/>
</dbReference>
<comment type="catalytic activity">
    <reaction evidence="5">
        <text>3-deoxy-alpha-D-manno-oct-2-ulosonate + CTP = CMP-3-deoxy-beta-D-manno-octulosonate + diphosphate</text>
        <dbReference type="Rhea" id="RHEA:23448"/>
        <dbReference type="ChEBI" id="CHEBI:33019"/>
        <dbReference type="ChEBI" id="CHEBI:37563"/>
        <dbReference type="ChEBI" id="CHEBI:85986"/>
        <dbReference type="ChEBI" id="CHEBI:85987"/>
        <dbReference type="EC" id="2.7.7.38"/>
    </reaction>
</comment>
<dbReference type="InterPro" id="IPR003329">
    <property type="entry name" value="Cytidylyl_trans"/>
</dbReference>
<evidence type="ECO:0000256" key="4">
    <source>
        <dbReference type="ARBA" id="ARBA00022985"/>
    </source>
</evidence>
<dbReference type="EC" id="2.7.7.38" evidence="5"/>
<evidence type="ECO:0000256" key="1">
    <source>
        <dbReference type="ARBA" id="ARBA00004370"/>
    </source>
</evidence>
<organism evidence="6 7">
    <name type="scientific">Vreelandella subterranea</name>
    <dbReference type="NCBI Taxonomy" id="416874"/>
    <lineage>
        <taxon>Bacteria</taxon>
        <taxon>Pseudomonadati</taxon>
        <taxon>Pseudomonadota</taxon>
        <taxon>Gammaproteobacteria</taxon>
        <taxon>Oceanospirillales</taxon>
        <taxon>Halomonadaceae</taxon>
        <taxon>Vreelandella</taxon>
    </lineage>
</organism>
<dbReference type="AlphaFoldDB" id="A0A1H9QTQ0"/>
<keyword evidence="5" id="KW-0963">Cytoplasm</keyword>
<comment type="similarity">
    <text evidence="5">Belongs to the KdsB family.</text>
</comment>
<dbReference type="NCBIfam" id="TIGR00466">
    <property type="entry name" value="kdsB"/>
    <property type="match status" value="1"/>
</dbReference>
<dbReference type="Pfam" id="PF02348">
    <property type="entry name" value="CTP_transf_3"/>
    <property type="match status" value="1"/>
</dbReference>
<dbReference type="PANTHER" id="PTHR42866">
    <property type="entry name" value="3-DEOXY-MANNO-OCTULOSONATE CYTIDYLYLTRANSFERASE"/>
    <property type="match status" value="1"/>
</dbReference>
<evidence type="ECO:0000313" key="7">
    <source>
        <dbReference type="Proteomes" id="UP000198505"/>
    </source>
</evidence>
<dbReference type="NCBIfam" id="NF003950">
    <property type="entry name" value="PRK05450.1-3"/>
    <property type="match status" value="1"/>
</dbReference>
<dbReference type="STRING" id="416874.SAMN04487958_10286"/>
<comment type="pathway">
    <text evidence="5">Nucleotide-sugar biosynthesis; CMP-3-deoxy-D-manno-octulosonate biosynthesis; CMP-3-deoxy-D-manno-octulosonate from 3-deoxy-D-manno-octulosonate and CTP: step 1/1.</text>
</comment>
<dbReference type="GO" id="GO:0009103">
    <property type="term" value="P:lipopolysaccharide biosynthetic process"/>
    <property type="evidence" value="ECO:0007669"/>
    <property type="project" value="UniProtKB-UniRule"/>
</dbReference>
<reference evidence="7" key="1">
    <citation type="submission" date="2016-10" db="EMBL/GenBank/DDBJ databases">
        <authorList>
            <person name="Varghese N."/>
            <person name="Submissions S."/>
        </authorList>
    </citation>
    <scope>NUCLEOTIDE SEQUENCE [LARGE SCALE GENOMIC DNA]</scope>
    <source>
        <strain evidence="7">CGMCC 1.6495</strain>
    </source>
</reference>
<dbReference type="InterPro" id="IPR004528">
    <property type="entry name" value="KdsB"/>
</dbReference>
<name>A0A1H9QTQ0_9GAMM</name>
<protein>
    <recommendedName>
        <fullName evidence="5">3-deoxy-manno-octulosonate cytidylyltransferase</fullName>
        <ecNumber evidence="5">2.7.7.38</ecNumber>
    </recommendedName>
    <alternativeName>
        <fullName evidence="5">CMP-2-keto-3-deoxyoctulosonic acid synthase</fullName>
        <shortName evidence="5">CKS</shortName>
        <shortName evidence="5">CMP-KDO synthase</shortName>
    </alternativeName>
</protein>